<dbReference type="Gene3D" id="3.20.20.10">
    <property type="entry name" value="Alanine racemase"/>
    <property type="match status" value="1"/>
</dbReference>
<dbReference type="RefSeq" id="WP_112265968.1">
    <property type="nucleotide sequence ID" value="NZ_SWMS01000001.1"/>
</dbReference>
<dbReference type="CDD" id="cd06813">
    <property type="entry name" value="PLPDE_III_DSD_D-TA_like_2"/>
    <property type="match status" value="1"/>
</dbReference>
<evidence type="ECO:0000313" key="3">
    <source>
        <dbReference type="Proteomes" id="UP000309992"/>
    </source>
</evidence>
<sequence length="395" mass="42047">MTTGNGAPYDLATKDLDPPLAIVDLEAFDANAADLVRRASGLPVRVASKSIRCRYLLERALALPGFAGVLSYSLAEALWLFRQGSSTDLVVAYPTADHGALRELAEDDAARAAITIMVDADEHLDLVEAALGRHHPDIRVALELDVSWRPLPGVHIGTRRSPVFTARQAGELARRIVDRPGFSLVGMMAYEGQIAGVPDGAPGLRGGLVRWMQRRSAAELAGRRAKAVEAVREVADLEFVNGGGTGSLETTSAERSVTEVTAGSGLLGPALFSEYTRFTPRPAALFALPVVRKPARRIATVFAGGYVASGQAGVSRLPSPYLPAGLRLLGVEGAGEVQTPVAGAAAGDLRLGDRVWFRHAKSGELAEHFTQYHLVRGDRVERATPTYRGEGRAFG</sequence>
<feature type="domain" description="Alanine racemase N-terminal" evidence="1">
    <location>
        <begin position="23"/>
        <end position="211"/>
    </location>
</feature>
<proteinExistence type="predicted"/>
<keyword evidence="3" id="KW-1185">Reference proteome</keyword>
<comment type="caution">
    <text evidence="2">The sequence shown here is derived from an EMBL/GenBank/DDBJ whole genome shotgun (WGS) entry which is preliminary data.</text>
</comment>
<name>A0ABY2SBV4_9PSEU</name>
<dbReference type="Proteomes" id="UP000309992">
    <property type="component" value="Unassembled WGS sequence"/>
</dbReference>
<dbReference type="Pfam" id="PF01168">
    <property type="entry name" value="Ala_racemase_N"/>
    <property type="match status" value="1"/>
</dbReference>
<dbReference type="InterPro" id="IPR051466">
    <property type="entry name" value="D-amino_acid_metab_enzyme"/>
</dbReference>
<dbReference type="PANTHER" id="PTHR28004:SF2">
    <property type="entry name" value="D-SERINE DEHYDRATASE"/>
    <property type="match status" value="1"/>
</dbReference>
<dbReference type="EMBL" id="SWMS01000001">
    <property type="protein sequence ID" value="TKG73378.1"/>
    <property type="molecule type" value="Genomic_DNA"/>
</dbReference>
<protein>
    <submittedName>
        <fullName evidence="2">Amino acid deaminase/aldolase</fullName>
    </submittedName>
</protein>
<dbReference type="PANTHER" id="PTHR28004">
    <property type="entry name" value="ZGC:162816-RELATED"/>
    <property type="match status" value="1"/>
</dbReference>
<evidence type="ECO:0000259" key="1">
    <source>
        <dbReference type="Pfam" id="PF01168"/>
    </source>
</evidence>
<accession>A0ABY2SBV4</accession>
<gene>
    <name evidence="2" type="ORF">FCN18_02030</name>
</gene>
<evidence type="ECO:0000313" key="2">
    <source>
        <dbReference type="EMBL" id="TKG73378.1"/>
    </source>
</evidence>
<reference evidence="2 3" key="1">
    <citation type="journal article" date="2015" name="Antonie Van Leeuwenhoek">
        <title>Prauserella endophytica sp. nov., an endophytic actinobacterium isolated from Tamarix taklamakanensis.</title>
        <authorList>
            <person name="Liu J.M."/>
            <person name="Habden X."/>
            <person name="Guo L."/>
            <person name="Tuo L."/>
            <person name="Jiang Z.K."/>
            <person name="Liu S.W."/>
            <person name="Liu X.F."/>
            <person name="Chen L."/>
            <person name="Li R.F."/>
            <person name="Zhang Y.Q."/>
            <person name="Sun C.H."/>
        </authorList>
    </citation>
    <scope>NUCLEOTIDE SEQUENCE [LARGE SCALE GENOMIC DNA]</scope>
    <source>
        <strain evidence="2 3">CGMCC 4.7182</strain>
    </source>
</reference>
<dbReference type="InterPro" id="IPR001608">
    <property type="entry name" value="Ala_racemase_N"/>
</dbReference>
<dbReference type="InterPro" id="IPR029066">
    <property type="entry name" value="PLP-binding_barrel"/>
</dbReference>
<dbReference type="SUPFAM" id="SSF51419">
    <property type="entry name" value="PLP-binding barrel"/>
    <property type="match status" value="1"/>
</dbReference>
<organism evidence="2 3">
    <name type="scientific">Prauserella endophytica</name>
    <dbReference type="NCBI Taxonomy" id="1592324"/>
    <lineage>
        <taxon>Bacteria</taxon>
        <taxon>Bacillati</taxon>
        <taxon>Actinomycetota</taxon>
        <taxon>Actinomycetes</taxon>
        <taxon>Pseudonocardiales</taxon>
        <taxon>Pseudonocardiaceae</taxon>
        <taxon>Prauserella</taxon>
        <taxon>Prauserella coralliicola group</taxon>
    </lineage>
</organism>